<sequence>MPGAGRVSTVANVHQVEQLSAGSLVRDWFRMLVGLTLGSVTGLAGLAASAVDVFVVELTEYELSRIARFDRAVLTNPLTRKGCRRYLAVRWLVGALGAGVLWMLAFWYAIALSMVTAWLLDGDWGFIEEEGVVTLGLIGIVAIPGLLVIFVTTAGVVGVSVLDRWLATTLLGTSQQTLLRERVAELTSTRAEVIEAIDDERRRIERDLHDGVQQRLVALGMLIGRAKRARGEEQLQELLQQAHDTAGEAIDELREVATRVYPAVLDDAGLDAALEVLAERSSVRVAIRNKLTESPGTALETVIYFVTSEAVTNATKHADPSMVEIYLGPDGEDGITIVVRDDGVGGADPTGTGLSGLARRVKAVDGDFDVTSPPGGPTTVYARVPCG</sequence>
<evidence type="ECO:0000256" key="8">
    <source>
        <dbReference type="ARBA" id="ARBA00023012"/>
    </source>
</evidence>
<keyword evidence="9" id="KW-0812">Transmembrane</keyword>
<dbReference type="CDD" id="cd16917">
    <property type="entry name" value="HATPase_UhpB-NarQ-NarX-like"/>
    <property type="match status" value="1"/>
</dbReference>
<keyword evidence="6" id="KW-0418">Kinase</keyword>
<evidence type="ECO:0000256" key="7">
    <source>
        <dbReference type="ARBA" id="ARBA00022840"/>
    </source>
</evidence>
<dbReference type="SUPFAM" id="SSF55874">
    <property type="entry name" value="ATPase domain of HSP90 chaperone/DNA topoisomerase II/histidine kinase"/>
    <property type="match status" value="1"/>
</dbReference>
<evidence type="ECO:0000313" key="12">
    <source>
        <dbReference type="Proteomes" id="UP000597656"/>
    </source>
</evidence>
<evidence type="ECO:0000313" key="11">
    <source>
        <dbReference type="EMBL" id="GGN16072.1"/>
    </source>
</evidence>
<evidence type="ECO:0000256" key="5">
    <source>
        <dbReference type="ARBA" id="ARBA00022741"/>
    </source>
</evidence>
<dbReference type="EC" id="2.7.13.3" evidence="2"/>
<evidence type="ECO:0000256" key="9">
    <source>
        <dbReference type="SAM" id="Phobius"/>
    </source>
</evidence>
<dbReference type="PANTHER" id="PTHR24421">
    <property type="entry name" value="NITRATE/NITRITE SENSOR PROTEIN NARX-RELATED"/>
    <property type="match status" value="1"/>
</dbReference>
<dbReference type="EMBL" id="BMNC01000013">
    <property type="protein sequence ID" value="GGN16072.1"/>
    <property type="molecule type" value="Genomic_DNA"/>
</dbReference>
<dbReference type="InterPro" id="IPR011712">
    <property type="entry name" value="Sig_transdc_His_kin_sub3_dim/P"/>
</dbReference>
<dbReference type="InterPro" id="IPR003594">
    <property type="entry name" value="HATPase_dom"/>
</dbReference>
<evidence type="ECO:0000256" key="1">
    <source>
        <dbReference type="ARBA" id="ARBA00000085"/>
    </source>
</evidence>
<feature type="domain" description="Histidine kinase/HSP90-like ATPase" evidence="10">
    <location>
        <begin position="298"/>
        <end position="387"/>
    </location>
</feature>
<accession>A0ABQ2IQT4</accession>
<dbReference type="SMART" id="SM00387">
    <property type="entry name" value="HATPase_c"/>
    <property type="match status" value="1"/>
</dbReference>
<evidence type="ECO:0000256" key="3">
    <source>
        <dbReference type="ARBA" id="ARBA00022553"/>
    </source>
</evidence>
<dbReference type="Gene3D" id="1.20.5.1930">
    <property type="match status" value="1"/>
</dbReference>
<proteinExistence type="predicted"/>
<keyword evidence="9" id="KW-0472">Membrane</keyword>
<evidence type="ECO:0000256" key="2">
    <source>
        <dbReference type="ARBA" id="ARBA00012438"/>
    </source>
</evidence>
<keyword evidence="8" id="KW-0902">Two-component regulatory system</keyword>
<name>A0ABQ2IQT4_9PSEU</name>
<dbReference type="Pfam" id="PF07730">
    <property type="entry name" value="HisKA_3"/>
    <property type="match status" value="1"/>
</dbReference>
<dbReference type="Proteomes" id="UP000597656">
    <property type="component" value="Unassembled WGS sequence"/>
</dbReference>
<protein>
    <recommendedName>
        <fullName evidence="2">histidine kinase</fullName>
        <ecNumber evidence="2">2.7.13.3</ecNumber>
    </recommendedName>
</protein>
<dbReference type="Gene3D" id="3.30.565.10">
    <property type="entry name" value="Histidine kinase-like ATPase, C-terminal domain"/>
    <property type="match status" value="1"/>
</dbReference>
<keyword evidence="4" id="KW-0808">Transferase</keyword>
<feature type="transmembrane region" description="Helical" evidence="9">
    <location>
        <begin position="91"/>
        <end position="120"/>
    </location>
</feature>
<dbReference type="Pfam" id="PF02518">
    <property type="entry name" value="HATPase_c"/>
    <property type="match status" value="1"/>
</dbReference>
<feature type="transmembrane region" description="Helical" evidence="9">
    <location>
        <begin position="132"/>
        <end position="162"/>
    </location>
</feature>
<dbReference type="InterPro" id="IPR050482">
    <property type="entry name" value="Sensor_HK_TwoCompSys"/>
</dbReference>
<evidence type="ECO:0000259" key="10">
    <source>
        <dbReference type="SMART" id="SM00387"/>
    </source>
</evidence>
<dbReference type="PANTHER" id="PTHR24421:SF10">
    <property type="entry name" value="NITRATE_NITRITE SENSOR PROTEIN NARQ"/>
    <property type="match status" value="1"/>
</dbReference>
<comment type="caution">
    <text evidence="11">The sequence shown here is derived from an EMBL/GenBank/DDBJ whole genome shotgun (WGS) entry which is preliminary data.</text>
</comment>
<evidence type="ECO:0000256" key="6">
    <source>
        <dbReference type="ARBA" id="ARBA00022777"/>
    </source>
</evidence>
<comment type="catalytic activity">
    <reaction evidence="1">
        <text>ATP + protein L-histidine = ADP + protein N-phospho-L-histidine.</text>
        <dbReference type="EC" id="2.7.13.3"/>
    </reaction>
</comment>
<keyword evidence="9" id="KW-1133">Transmembrane helix</keyword>
<evidence type="ECO:0000256" key="4">
    <source>
        <dbReference type="ARBA" id="ARBA00022679"/>
    </source>
</evidence>
<keyword evidence="3" id="KW-0597">Phosphoprotein</keyword>
<keyword evidence="5" id="KW-0547">Nucleotide-binding</keyword>
<organism evidence="11 12">
    <name type="scientific">Lentzea pudingi</name>
    <dbReference type="NCBI Taxonomy" id="1789439"/>
    <lineage>
        <taxon>Bacteria</taxon>
        <taxon>Bacillati</taxon>
        <taxon>Actinomycetota</taxon>
        <taxon>Actinomycetes</taxon>
        <taxon>Pseudonocardiales</taxon>
        <taxon>Pseudonocardiaceae</taxon>
        <taxon>Lentzea</taxon>
    </lineage>
</organism>
<dbReference type="InterPro" id="IPR036890">
    <property type="entry name" value="HATPase_C_sf"/>
</dbReference>
<gene>
    <name evidence="11" type="ORF">GCM10011609_65980</name>
</gene>
<feature type="transmembrane region" description="Helical" evidence="9">
    <location>
        <begin position="28"/>
        <end position="55"/>
    </location>
</feature>
<reference evidence="12" key="1">
    <citation type="journal article" date="2019" name="Int. J. Syst. Evol. Microbiol.">
        <title>The Global Catalogue of Microorganisms (GCM) 10K type strain sequencing project: providing services to taxonomists for standard genome sequencing and annotation.</title>
        <authorList>
            <consortium name="The Broad Institute Genomics Platform"/>
            <consortium name="The Broad Institute Genome Sequencing Center for Infectious Disease"/>
            <person name="Wu L."/>
            <person name="Ma J."/>
        </authorList>
    </citation>
    <scope>NUCLEOTIDE SEQUENCE [LARGE SCALE GENOMIC DNA]</scope>
    <source>
        <strain evidence="12">CGMCC 4.7319</strain>
    </source>
</reference>
<keyword evidence="12" id="KW-1185">Reference proteome</keyword>
<keyword evidence="7" id="KW-0067">ATP-binding</keyword>